<name>A0ABX6GKL5_9GAMM</name>
<dbReference type="PROSITE" id="PS51257">
    <property type="entry name" value="PROKAR_LIPOPROTEIN"/>
    <property type="match status" value="1"/>
</dbReference>
<gene>
    <name evidence="2" type="ORF">FO014_07320</name>
</gene>
<keyword evidence="3" id="KW-1185">Reference proteome</keyword>
<evidence type="ECO:0000313" key="3">
    <source>
        <dbReference type="Proteomes" id="UP000430368"/>
    </source>
</evidence>
<dbReference type="InterPro" id="IPR055903">
    <property type="entry name" value="DUF7480"/>
</dbReference>
<accession>A0ABX6GKL5</accession>
<proteinExistence type="predicted"/>
<dbReference type="Proteomes" id="UP000430368">
    <property type="component" value="Chromosome"/>
</dbReference>
<sequence>MRKKLILTIAGISLLSGCFGDRLDRRYAPDLPIEASLRANQDVCIYPPPQDGELQDTLLITDGAEDKLLEVGGRALAQGLCVTPHDYRFQAGRLYSMRLNFVPEEPRRQLQDRYARAFVARFKIIEQNGQWRLDNLPIENGKP</sequence>
<evidence type="ECO:0000259" key="1">
    <source>
        <dbReference type="Pfam" id="PF24295"/>
    </source>
</evidence>
<protein>
    <recommendedName>
        <fullName evidence="1">DUF7480 domain-containing protein</fullName>
    </recommendedName>
</protein>
<feature type="domain" description="DUF7480" evidence="1">
    <location>
        <begin position="39"/>
        <end position="126"/>
    </location>
</feature>
<dbReference type="EMBL" id="CP041764">
    <property type="protein sequence ID" value="QHA86780.1"/>
    <property type="molecule type" value="Genomic_DNA"/>
</dbReference>
<dbReference type="NCBIfam" id="NF045617">
    <property type="entry name" value="mostly_LP"/>
    <property type="match status" value="1"/>
</dbReference>
<dbReference type="Pfam" id="PF24295">
    <property type="entry name" value="DUF7480"/>
    <property type="match status" value="1"/>
</dbReference>
<dbReference type="InterPro" id="IPR054657">
    <property type="entry name" value="T6SS_periplasmic_put"/>
</dbReference>
<evidence type="ECO:0000313" key="2">
    <source>
        <dbReference type="EMBL" id="QHA86780.1"/>
    </source>
</evidence>
<dbReference type="RefSeq" id="WP_160028613.1">
    <property type="nucleotide sequence ID" value="NZ_CP041764.1"/>
</dbReference>
<reference evidence="2 3" key="1">
    <citation type="submission" date="2019-07" db="EMBL/GenBank/DDBJ databases">
        <title>Serratia dokdonensis sp. nov., an elicitor of systemic resistance in Nicotiana Tabacum.</title>
        <authorList>
            <person name="Son J.-S."/>
            <person name="Hwang Y.-J."/>
            <person name="Lee S.-Y."/>
            <person name="Ghim S.-Y."/>
        </authorList>
    </citation>
    <scope>NUCLEOTIDE SEQUENCE [LARGE SCALE GENOMIC DNA]</scope>
    <source>
        <strain evidence="2 3">KUDC3025</strain>
    </source>
</reference>
<organism evidence="2 3">
    <name type="scientific">Serratia rhizosphaerae</name>
    <dbReference type="NCBI Taxonomy" id="2597702"/>
    <lineage>
        <taxon>Bacteria</taxon>
        <taxon>Pseudomonadati</taxon>
        <taxon>Pseudomonadota</taxon>
        <taxon>Gammaproteobacteria</taxon>
        <taxon>Enterobacterales</taxon>
        <taxon>Yersiniaceae</taxon>
        <taxon>Serratia</taxon>
    </lineage>
</organism>